<organism evidence="1 2">
    <name type="scientific">Phytophthora aleatoria</name>
    <dbReference type="NCBI Taxonomy" id="2496075"/>
    <lineage>
        <taxon>Eukaryota</taxon>
        <taxon>Sar</taxon>
        <taxon>Stramenopiles</taxon>
        <taxon>Oomycota</taxon>
        <taxon>Peronosporomycetes</taxon>
        <taxon>Peronosporales</taxon>
        <taxon>Peronosporaceae</taxon>
        <taxon>Phytophthora</taxon>
    </lineage>
</organism>
<dbReference type="EMBL" id="JAENGY010000608">
    <property type="protein sequence ID" value="KAG6959505.1"/>
    <property type="molecule type" value="Genomic_DNA"/>
</dbReference>
<gene>
    <name evidence="1" type="ORF">JG688_00010034</name>
</gene>
<reference evidence="1" key="1">
    <citation type="submission" date="2021-01" db="EMBL/GenBank/DDBJ databases">
        <title>Phytophthora aleatoria, a newly-described species from Pinus radiata is distinct from Phytophthora cactorum isolates based on comparative genomics.</title>
        <authorList>
            <person name="Mcdougal R."/>
            <person name="Panda P."/>
            <person name="Williams N."/>
            <person name="Studholme D.J."/>
        </authorList>
    </citation>
    <scope>NUCLEOTIDE SEQUENCE</scope>
    <source>
        <strain evidence="1">NZFS 4037</strain>
    </source>
</reference>
<protein>
    <submittedName>
        <fullName evidence="1">Uncharacterized protein</fullName>
    </submittedName>
</protein>
<evidence type="ECO:0000313" key="1">
    <source>
        <dbReference type="EMBL" id="KAG6959505.1"/>
    </source>
</evidence>
<accession>A0A8J5IF92</accession>
<name>A0A8J5IF92_9STRA</name>
<evidence type="ECO:0000313" key="2">
    <source>
        <dbReference type="Proteomes" id="UP000709295"/>
    </source>
</evidence>
<dbReference type="AlphaFoldDB" id="A0A8J5IF92"/>
<sequence length="61" mass="7006">MARISIRVWRTEASKGFHGSRARVEQVCLLEAKSLLGCSIKPCSLRFHERHGNRQGLRCLR</sequence>
<proteinExistence type="predicted"/>
<keyword evidence="2" id="KW-1185">Reference proteome</keyword>
<comment type="caution">
    <text evidence="1">The sequence shown here is derived from an EMBL/GenBank/DDBJ whole genome shotgun (WGS) entry which is preliminary data.</text>
</comment>
<dbReference type="Proteomes" id="UP000709295">
    <property type="component" value="Unassembled WGS sequence"/>
</dbReference>